<evidence type="ECO:0000256" key="4">
    <source>
        <dbReference type="ARBA" id="ARBA00022475"/>
    </source>
</evidence>
<dbReference type="EMBL" id="FWZX01000026">
    <property type="protein sequence ID" value="SMF65660.1"/>
    <property type="molecule type" value="Genomic_DNA"/>
</dbReference>
<dbReference type="InterPro" id="IPR045861">
    <property type="entry name" value="CorA_cytoplasmic_dom"/>
</dbReference>
<evidence type="ECO:0000256" key="5">
    <source>
        <dbReference type="ARBA" id="ARBA00022519"/>
    </source>
</evidence>
<dbReference type="InterPro" id="IPR045863">
    <property type="entry name" value="CorA_TM1_TM2"/>
</dbReference>
<evidence type="ECO:0000313" key="13">
    <source>
        <dbReference type="Proteomes" id="UP000192917"/>
    </source>
</evidence>
<accession>A0A1Y6CI10</accession>
<comment type="similarity">
    <text evidence="2">Belongs to the CorA metal ion transporter (MIT) (TC 1.A.35) family.</text>
</comment>
<name>A0A1Y6CI10_9PROT</name>
<reference evidence="12 13" key="1">
    <citation type="submission" date="2017-04" db="EMBL/GenBank/DDBJ databases">
        <authorList>
            <person name="Afonso C.L."/>
            <person name="Miller P.J."/>
            <person name="Scott M.A."/>
            <person name="Spackman E."/>
            <person name="Goraichik I."/>
            <person name="Dimitrov K.M."/>
            <person name="Suarez D.L."/>
            <person name="Swayne D.E."/>
        </authorList>
    </citation>
    <scope>NUCLEOTIDE SEQUENCE [LARGE SCALE GENOMIC DNA]</scope>
    <source>
        <strain evidence="12 13">USBA 355</strain>
    </source>
</reference>
<protein>
    <submittedName>
        <fullName evidence="12">Zinc transporter</fullName>
    </submittedName>
</protein>
<feature type="transmembrane region" description="Helical" evidence="11">
    <location>
        <begin position="306"/>
        <end position="325"/>
    </location>
</feature>
<dbReference type="PANTHER" id="PTHR46494:SF3">
    <property type="entry name" value="ZINC TRANSPORT PROTEIN ZNTB"/>
    <property type="match status" value="1"/>
</dbReference>
<dbReference type="GO" id="GO:0050897">
    <property type="term" value="F:cobalt ion binding"/>
    <property type="evidence" value="ECO:0007669"/>
    <property type="project" value="TreeGrafter"/>
</dbReference>
<sequence length="331" mass="36199">MSDSSDDASTLAAAFAFDGEGHATALDWAAVLATRADAPFSAGFRWIHLQRVAGRPQPWLADASGLDPLVVEALTARETRPRCEPFGEGILLNLRGVNLNPGQDAEDMVSIRLWISERLVVSVRLRSLKAVEDTVAELEAGRGPKTPVGLVATLALRLTDRMEPTILDLGEAVDDLEDAAAGDSLPERRKVAEIRRKAITLRRYVTPQRDALARLVAQPLDWVPERVRNQLREATDRVSRYVEDLEAIRDRAGIVAEQLADRRAETMNRQSFVLTAIAAIFLPLGLLTGLLGINVGGIPGTGDSDAFWIVTALLIAIGVGLYLLFRRKDWL</sequence>
<dbReference type="Gene3D" id="1.20.58.340">
    <property type="entry name" value="Magnesium transport protein CorA, transmembrane region"/>
    <property type="match status" value="2"/>
</dbReference>
<evidence type="ECO:0000256" key="8">
    <source>
        <dbReference type="ARBA" id="ARBA00022989"/>
    </source>
</evidence>
<evidence type="ECO:0000313" key="12">
    <source>
        <dbReference type="EMBL" id="SMF65660.1"/>
    </source>
</evidence>
<evidence type="ECO:0000256" key="1">
    <source>
        <dbReference type="ARBA" id="ARBA00004651"/>
    </source>
</evidence>
<dbReference type="Proteomes" id="UP000192917">
    <property type="component" value="Unassembled WGS sequence"/>
</dbReference>
<keyword evidence="13" id="KW-1185">Reference proteome</keyword>
<organism evidence="12 13">
    <name type="scientific">Tistlia consotensis USBA 355</name>
    <dbReference type="NCBI Taxonomy" id="560819"/>
    <lineage>
        <taxon>Bacteria</taxon>
        <taxon>Pseudomonadati</taxon>
        <taxon>Pseudomonadota</taxon>
        <taxon>Alphaproteobacteria</taxon>
        <taxon>Rhodospirillales</taxon>
        <taxon>Rhodovibrionaceae</taxon>
        <taxon>Tistlia</taxon>
    </lineage>
</organism>
<dbReference type="GO" id="GO:0005886">
    <property type="term" value="C:plasma membrane"/>
    <property type="evidence" value="ECO:0007669"/>
    <property type="project" value="UniProtKB-SubCell"/>
</dbReference>
<dbReference type="InterPro" id="IPR002523">
    <property type="entry name" value="MgTranspt_CorA/ZnTranspt_ZntB"/>
</dbReference>
<keyword evidence="10 11" id="KW-0472">Membrane</keyword>
<dbReference type="Gene3D" id="3.30.460.20">
    <property type="entry name" value="CorA soluble domain-like"/>
    <property type="match status" value="1"/>
</dbReference>
<dbReference type="SUPFAM" id="SSF143865">
    <property type="entry name" value="CorA soluble domain-like"/>
    <property type="match status" value="1"/>
</dbReference>
<dbReference type="AlphaFoldDB" id="A0A1Y6CI10"/>
<keyword evidence="8 11" id="KW-1133">Transmembrane helix</keyword>
<keyword evidence="7" id="KW-0862">Zinc</keyword>
<dbReference type="GO" id="GO:0015095">
    <property type="term" value="F:magnesium ion transmembrane transporter activity"/>
    <property type="evidence" value="ECO:0007669"/>
    <property type="project" value="TreeGrafter"/>
</dbReference>
<keyword evidence="5" id="KW-0997">Cell inner membrane</keyword>
<evidence type="ECO:0000256" key="10">
    <source>
        <dbReference type="ARBA" id="ARBA00023136"/>
    </source>
</evidence>
<dbReference type="STRING" id="560819.SAMN05428998_12635"/>
<dbReference type="PANTHER" id="PTHR46494">
    <property type="entry name" value="CORA FAMILY METAL ION TRANSPORTER (EUROFUNG)"/>
    <property type="match status" value="1"/>
</dbReference>
<proteinExistence type="inferred from homology"/>
<dbReference type="Pfam" id="PF01544">
    <property type="entry name" value="CorA"/>
    <property type="match status" value="1"/>
</dbReference>
<evidence type="ECO:0000256" key="11">
    <source>
        <dbReference type="SAM" id="Phobius"/>
    </source>
</evidence>
<evidence type="ECO:0000256" key="7">
    <source>
        <dbReference type="ARBA" id="ARBA00022833"/>
    </source>
</evidence>
<dbReference type="NCBIfam" id="TIGR01167">
    <property type="entry name" value="LPXTG_anchor"/>
    <property type="match status" value="1"/>
</dbReference>
<gene>
    <name evidence="12" type="ORF">SAMN05428998_12635</name>
</gene>
<dbReference type="RefSeq" id="WP_085125296.1">
    <property type="nucleotide sequence ID" value="NZ_FWZX01000026.1"/>
</dbReference>
<dbReference type="GO" id="GO:0015087">
    <property type="term" value="F:cobalt ion transmembrane transporter activity"/>
    <property type="evidence" value="ECO:0007669"/>
    <property type="project" value="TreeGrafter"/>
</dbReference>
<keyword evidence="3" id="KW-0813">Transport</keyword>
<keyword evidence="6 11" id="KW-0812">Transmembrane</keyword>
<dbReference type="GO" id="GO:0000287">
    <property type="term" value="F:magnesium ion binding"/>
    <property type="evidence" value="ECO:0007669"/>
    <property type="project" value="TreeGrafter"/>
</dbReference>
<keyword evidence="4" id="KW-1003">Cell membrane</keyword>
<keyword evidence="9" id="KW-0406">Ion transport</keyword>
<evidence type="ECO:0000256" key="2">
    <source>
        <dbReference type="ARBA" id="ARBA00009765"/>
    </source>
</evidence>
<evidence type="ECO:0000256" key="6">
    <source>
        <dbReference type="ARBA" id="ARBA00022692"/>
    </source>
</evidence>
<evidence type="ECO:0000256" key="9">
    <source>
        <dbReference type="ARBA" id="ARBA00023065"/>
    </source>
</evidence>
<feature type="transmembrane region" description="Helical" evidence="11">
    <location>
        <begin position="272"/>
        <end position="294"/>
    </location>
</feature>
<dbReference type="CDD" id="cd12833">
    <property type="entry name" value="ZntB-like_1"/>
    <property type="match status" value="1"/>
</dbReference>
<comment type="subcellular location">
    <subcellularLocation>
        <location evidence="1">Cell membrane</location>
        <topology evidence="1">Multi-pass membrane protein</topology>
    </subcellularLocation>
</comment>
<evidence type="ECO:0000256" key="3">
    <source>
        <dbReference type="ARBA" id="ARBA00022448"/>
    </source>
</evidence>
<dbReference type="SUPFAM" id="SSF144083">
    <property type="entry name" value="Magnesium transport protein CorA, transmembrane region"/>
    <property type="match status" value="1"/>
</dbReference>